<feature type="compositionally biased region" description="Low complexity" evidence="1">
    <location>
        <begin position="273"/>
        <end position="291"/>
    </location>
</feature>
<feature type="non-terminal residue" evidence="2">
    <location>
        <position position="302"/>
    </location>
</feature>
<feature type="compositionally biased region" description="Low complexity" evidence="1">
    <location>
        <begin position="52"/>
        <end position="61"/>
    </location>
</feature>
<dbReference type="EC" id="3.4.24.-" evidence="2"/>
<feature type="compositionally biased region" description="Basic residues" evidence="1">
    <location>
        <begin position="293"/>
        <end position="302"/>
    </location>
</feature>
<reference evidence="2" key="1">
    <citation type="submission" date="2020-02" db="EMBL/GenBank/DDBJ databases">
        <authorList>
            <person name="Meier V. D."/>
        </authorList>
    </citation>
    <scope>NUCLEOTIDE SEQUENCE</scope>
    <source>
        <strain evidence="2">AVDCRST_MAG68</strain>
    </source>
</reference>
<feature type="non-terminal residue" evidence="2">
    <location>
        <position position="1"/>
    </location>
</feature>
<gene>
    <name evidence="2" type="ORF">AVDCRST_MAG68-3338</name>
</gene>
<feature type="compositionally biased region" description="Low complexity" evidence="1">
    <location>
        <begin position="183"/>
        <end position="197"/>
    </location>
</feature>
<feature type="compositionally biased region" description="Basic and acidic residues" evidence="1">
    <location>
        <begin position="104"/>
        <end position="114"/>
    </location>
</feature>
<accession>A0A6J4LZX5</accession>
<dbReference type="EMBL" id="CADCTW010000159">
    <property type="protein sequence ID" value="CAA9346342.1"/>
    <property type="molecule type" value="Genomic_DNA"/>
</dbReference>
<feature type="compositionally biased region" description="Basic and acidic residues" evidence="1">
    <location>
        <begin position="64"/>
        <end position="80"/>
    </location>
</feature>
<sequence length="302" mass="32481">ARSARQRARPFLAGDREAHPRRRLGRRRNRTPPRHLWSRLLREAEPLRARRPASPGEPAAGRRGGPDARADGRAQPEHRPARPQGRGVPHHRGAPRAGRGRAQGGDRRAGRDAGGRGAVAPQPRRGEEAGERRRQPGDSGPPGAAPAGVAGRGAGRAAQQQRADGAHPFHRARQRPPVVALLQRPRAPGAPHQPAPQGDRHRRARGRADPGAGEGAGPVLRQPRQRLRQHGGDRPRLRLHHPLRARVAAAGEDRRRGAARRRDRGRGGHGAGERAAPALRGGAERAPGGPAQLHRRGRDPGL</sequence>
<organism evidence="2">
    <name type="scientific">uncultured Gemmatimonadota bacterium</name>
    <dbReference type="NCBI Taxonomy" id="203437"/>
    <lineage>
        <taxon>Bacteria</taxon>
        <taxon>Pseudomonadati</taxon>
        <taxon>Gemmatimonadota</taxon>
        <taxon>environmental samples</taxon>
    </lineage>
</organism>
<name>A0A6J4LZX5_9BACT</name>
<keyword evidence="2" id="KW-0378">Hydrolase</keyword>
<feature type="compositionally biased region" description="Basic and acidic residues" evidence="1">
    <location>
        <begin position="124"/>
        <end position="136"/>
    </location>
</feature>
<evidence type="ECO:0000313" key="2">
    <source>
        <dbReference type="EMBL" id="CAA9346342.1"/>
    </source>
</evidence>
<protein>
    <submittedName>
        <fullName evidence="2">Peptidase, family M23</fullName>
        <ecNumber evidence="2">3.4.24.-</ecNumber>
    </submittedName>
</protein>
<feature type="region of interest" description="Disordered" evidence="1">
    <location>
        <begin position="1"/>
        <end position="302"/>
    </location>
</feature>
<feature type="compositionally biased region" description="Low complexity" evidence="1">
    <location>
        <begin position="141"/>
        <end position="163"/>
    </location>
</feature>
<dbReference type="GO" id="GO:0016787">
    <property type="term" value="F:hydrolase activity"/>
    <property type="evidence" value="ECO:0007669"/>
    <property type="project" value="UniProtKB-KW"/>
</dbReference>
<proteinExistence type="predicted"/>
<evidence type="ECO:0000256" key="1">
    <source>
        <dbReference type="SAM" id="MobiDB-lite"/>
    </source>
</evidence>
<feature type="compositionally biased region" description="Basic residues" evidence="1">
    <location>
        <begin position="19"/>
        <end position="37"/>
    </location>
</feature>
<dbReference type="AlphaFoldDB" id="A0A6J4LZX5"/>